<evidence type="ECO:0000313" key="3">
    <source>
        <dbReference type="EMBL" id="TFE23691.1"/>
    </source>
</evidence>
<feature type="transmembrane region" description="Helical" evidence="2">
    <location>
        <begin position="38"/>
        <end position="54"/>
    </location>
</feature>
<accession>A0A4Y8LTF8</accession>
<dbReference type="InterPro" id="IPR032710">
    <property type="entry name" value="NTF2-like_dom_sf"/>
</dbReference>
<dbReference type="OrthoDB" id="2679199at2"/>
<gene>
    <name evidence="3" type="ORF">E2980_18650</name>
</gene>
<organism evidence="3 4">
    <name type="scientific">Cohnella luojiensis</name>
    <dbReference type="NCBI Taxonomy" id="652876"/>
    <lineage>
        <taxon>Bacteria</taxon>
        <taxon>Bacillati</taxon>
        <taxon>Bacillota</taxon>
        <taxon>Bacilli</taxon>
        <taxon>Bacillales</taxon>
        <taxon>Paenibacillaceae</taxon>
        <taxon>Cohnella</taxon>
    </lineage>
</organism>
<protein>
    <submittedName>
        <fullName evidence="3">DUF4878 domain-containing protein</fullName>
    </submittedName>
</protein>
<dbReference type="AlphaFoldDB" id="A0A4Y8LTF8"/>
<keyword evidence="4" id="KW-1185">Reference proteome</keyword>
<dbReference type="Gene3D" id="3.10.450.50">
    <property type="match status" value="1"/>
</dbReference>
<evidence type="ECO:0000313" key="4">
    <source>
        <dbReference type="Proteomes" id="UP000297900"/>
    </source>
</evidence>
<proteinExistence type="predicted"/>
<keyword evidence="2" id="KW-0472">Membrane</keyword>
<evidence type="ECO:0000256" key="2">
    <source>
        <dbReference type="SAM" id="Phobius"/>
    </source>
</evidence>
<evidence type="ECO:0000256" key="1">
    <source>
        <dbReference type="SAM" id="MobiDB-lite"/>
    </source>
</evidence>
<dbReference type="SUPFAM" id="SSF54427">
    <property type="entry name" value="NTF2-like"/>
    <property type="match status" value="1"/>
</dbReference>
<sequence length="173" mass="19106">MNEAPASRTAEQSDQAEVDPFAGFPPARTLSLSRRAKILILLALAAGGILYLYMKFIAGDDGNQATPKKTVEGFFQAAVDKDAKEMVSYLLFTPGETMDGRDKETMVQNWEKMFEQQPAGTGIHDFEVVIVHEAEDTATVVSKVEVGAEEMQTGEVSYKLKKVEGKWFIDFFG</sequence>
<dbReference type="Proteomes" id="UP000297900">
    <property type="component" value="Unassembled WGS sequence"/>
</dbReference>
<name>A0A4Y8LTF8_9BACL</name>
<feature type="region of interest" description="Disordered" evidence="1">
    <location>
        <begin position="1"/>
        <end position="20"/>
    </location>
</feature>
<keyword evidence="2" id="KW-1133">Transmembrane helix</keyword>
<keyword evidence="2" id="KW-0812">Transmembrane</keyword>
<dbReference type="RefSeq" id="WP_135153743.1">
    <property type="nucleotide sequence ID" value="NZ_SOMN01000032.1"/>
</dbReference>
<comment type="caution">
    <text evidence="3">The sequence shown here is derived from an EMBL/GenBank/DDBJ whole genome shotgun (WGS) entry which is preliminary data.</text>
</comment>
<dbReference type="EMBL" id="SOMN01000032">
    <property type="protein sequence ID" value="TFE23691.1"/>
    <property type="molecule type" value="Genomic_DNA"/>
</dbReference>
<reference evidence="3 4" key="1">
    <citation type="submission" date="2019-03" db="EMBL/GenBank/DDBJ databases">
        <title>Cohnella endophytica sp. nov., a novel endophytic bacterium isolated from bark of Sonneratia apetala.</title>
        <authorList>
            <person name="Tuo L."/>
        </authorList>
    </citation>
    <scope>NUCLEOTIDE SEQUENCE [LARGE SCALE GENOMIC DNA]</scope>
    <source>
        <strain evidence="3 4">CCTCC AB 208254</strain>
    </source>
</reference>